<keyword evidence="3" id="KW-1185">Reference proteome</keyword>
<evidence type="ECO:0000313" key="3">
    <source>
        <dbReference type="Proteomes" id="UP001597216"/>
    </source>
</evidence>
<dbReference type="Proteomes" id="UP001597216">
    <property type="component" value="Unassembled WGS sequence"/>
</dbReference>
<gene>
    <name evidence="2" type="ORF">ACFQ27_05265</name>
</gene>
<sequence>MRSVVNFVVALAFMSMASAAHADDLPPDLKTKTDSFFALLKRNDVPGAYDLLFQGTLMATQKVQDMQVLNTQTKSVLGFTGPITGWELMSVKQSAPSFTSARFIAKTDTLPLFFKFEFYKPRDTWTTYKVTYFDDISKVPE</sequence>
<evidence type="ECO:0000256" key="1">
    <source>
        <dbReference type="SAM" id="SignalP"/>
    </source>
</evidence>
<evidence type="ECO:0000313" key="2">
    <source>
        <dbReference type="EMBL" id="MFD1189982.1"/>
    </source>
</evidence>
<feature type="signal peptide" evidence="1">
    <location>
        <begin position="1"/>
        <end position="22"/>
    </location>
</feature>
<evidence type="ECO:0008006" key="4">
    <source>
        <dbReference type="Google" id="ProtNLM"/>
    </source>
</evidence>
<organism evidence="2 3">
    <name type="scientific">Phenylobacterium conjunctum</name>
    <dbReference type="NCBI Taxonomy" id="1298959"/>
    <lineage>
        <taxon>Bacteria</taxon>
        <taxon>Pseudomonadati</taxon>
        <taxon>Pseudomonadota</taxon>
        <taxon>Alphaproteobacteria</taxon>
        <taxon>Caulobacterales</taxon>
        <taxon>Caulobacteraceae</taxon>
        <taxon>Phenylobacterium</taxon>
    </lineage>
</organism>
<dbReference type="EMBL" id="JBHTLQ010000008">
    <property type="protein sequence ID" value="MFD1189982.1"/>
    <property type="molecule type" value="Genomic_DNA"/>
</dbReference>
<name>A0ABW3SYW4_9CAUL</name>
<protein>
    <recommendedName>
        <fullName evidence="4">DUF4019 domain-containing protein</fullName>
    </recommendedName>
</protein>
<proteinExistence type="predicted"/>
<accession>A0ABW3SYW4</accession>
<dbReference type="RefSeq" id="WP_377352869.1">
    <property type="nucleotide sequence ID" value="NZ_JBHTLQ010000008.1"/>
</dbReference>
<keyword evidence="1" id="KW-0732">Signal</keyword>
<reference evidence="3" key="1">
    <citation type="journal article" date="2019" name="Int. J. Syst. Evol. Microbiol.">
        <title>The Global Catalogue of Microorganisms (GCM) 10K type strain sequencing project: providing services to taxonomists for standard genome sequencing and annotation.</title>
        <authorList>
            <consortium name="The Broad Institute Genomics Platform"/>
            <consortium name="The Broad Institute Genome Sequencing Center for Infectious Disease"/>
            <person name="Wu L."/>
            <person name="Ma J."/>
        </authorList>
    </citation>
    <scope>NUCLEOTIDE SEQUENCE [LARGE SCALE GENOMIC DNA]</scope>
    <source>
        <strain evidence="3">CCUG 55074</strain>
    </source>
</reference>
<feature type="chain" id="PRO_5045458045" description="DUF4019 domain-containing protein" evidence="1">
    <location>
        <begin position="23"/>
        <end position="141"/>
    </location>
</feature>
<comment type="caution">
    <text evidence="2">The sequence shown here is derived from an EMBL/GenBank/DDBJ whole genome shotgun (WGS) entry which is preliminary data.</text>
</comment>